<organism evidence="4 5">
    <name type="scientific">Parascaris equorum</name>
    <name type="common">Equine roundworm</name>
    <dbReference type="NCBI Taxonomy" id="6256"/>
    <lineage>
        <taxon>Eukaryota</taxon>
        <taxon>Metazoa</taxon>
        <taxon>Ecdysozoa</taxon>
        <taxon>Nematoda</taxon>
        <taxon>Chromadorea</taxon>
        <taxon>Rhabditida</taxon>
        <taxon>Spirurina</taxon>
        <taxon>Ascaridomorpha</taxon>
        <taxon>Ascaridoidea</taxon>
        <taxon>Ascarididae</taxon>
        <taxon>Parascaris</taxon>
    </lineage>
</organism>
<protein>
    <submittedName>
        <fullName evidence="5">Uncharacterized protein</fullName>
    </submittedName>
</protein>
<dbReference type="InterPro" id="IPR036291">
    <property type="entry name" value="NAD(P)-bd_dom_sf"/>
</dbReference>
<proteinExistence type="inferred from homology"/>
<dbReference type="InterPro" id="IPR002347">
    <property type="entry name" value="SDR_fam"/>
</dbReference>
<dbReference type="PANTHER" id="PTHR43963:SF6">
    <property type="entry name" value="CHAIN DEHYDROGENASE FAMILY PROTEIN, PUTATIVE (AFU_ORTHOLOGUE AFUA_3G15350)-RELATED"/>
    <property type="match status" value="1"/>
</dbReference>
<dbReference type="Pfam" id="PF00106">
    <property type="entry name" value="adh_short"/>
    <property type="match status" value="1"/>
</dbReference>
<evidence type="ECO:0000256" key="3">
    <source>
        <dbReference type="ARBA" id="ARBA00023002"/>
    </source>
</evidence>
<comment type="similarity">
    <text evidence="1">Belongs to the short-chain dehydrogenases/reductases (SDR) family.</text>
</comment>
<dbReference type="AlphaFoldDB" id="A0A914RW14"/>
<dbReference type="GO" id="GO:0016491">
    <property type="term" value="F:oxidoreductase activity"/>
    <property type="evidence" value="ECO:0007669"/>
    <property type="project" value="UniProtKB-KW"/>
</dbReference>
<accession>A0A914RW14</accession>
<dbReference type="Gene3D" id="3.40.50.720">
    <property type="entry name" value="NAD(P)-binding Rossmann-like Domain"/>
    <property type="match status" value="1"/>
</dbReference>
<reference evidence="5" key="1">
    <citation type="submission" date="2022-11" db="UniProtKB">
        <authorList>
            <consortium name="WormBaseParasite"/>
        </authorList>
    </citation>
    <scope>IDENTIFICATION</scope>
</reference>
<keyword evidence="2" id="KW-0521">NADP</keyword>
<evidence type="ECO:0000313" key="5">
    <source>
        <dbReference type="WBParaSite" id="PEQ_0001050801-mRNA-1"/>
    </source>
</evidence>
<name>A0A914RW14_PAREQ</name>
<evidence type="ECO:0000256" key="1">
    <source>
        <dbReference type="ARBA" id="ARBA00006484"/>
    </source>
</evidence>
<keyword evidence="4" id="KW-1185">Reference proteome</keyword>
<sequence>MHNCMLQDSMRKLDAEMGKSMKAEVRIHQLDITNIFSINKFCEHLKAEHGGFDVLVNNAGIRFSNQMEETLNEARLTIATNYEGTKLVSQQLFPLMRDGGR</sequence>
<evidence type="ECO:0000313" key="4">
    <source>
        <dbReference type="Proteomes" id="UP000887564"/>
    </source>
</evidence>
<dbReference type="WBParaSite" id="PEQ_0001050801-mRNA-1">
    <property type="protein sequence ID" value="PEQ_0001050801-mRNA-1"/>
    <property type="gene ID" value="PEQ_0001050801"/>
</dbReference>
<dbReference type="PANTHER" id="PTHR43963">
    <property type="entry name" value="CARBONYL REDUCTASE 1-RELATED"/>
    <property type="match status" value="1"/>
</dbReference>
<evidence type="ECO:0000256" key="2">
    <source>
        <dbReference type="ARBA" id="ARBA00022857"/>
    </source>
</evidence>
<keyword evidence="3" id="KW-0560">Oxidoreductase</keyword>
<dbReference type="Proteomes" id="UP000887564">
    <property type="component" value="Unplaced"/>
</dbReference>
<dbReference type="SUPFAM" id="SSF51735">
    <property type="entry name" value="NAD(P)-binding Rossmann-fold domains"/>
    <property type="match status" value="1"/>
</dbReference>